<dbReference type="Proteomes" id="UP001055879">
    <property type="component" value="Linkage Group LG02"/>
</dbReference>
<proteinExistence type="predicted"/>
<sequence length="86" mass="9653">MLLNQADLHTDGGGGGGGGGDSRVQVSNINEGALCDWIHRKIKSYLFVWCLQLYQKLSQTALLHLLCVNSRCVSVLLRKRRIWKKD</sequence>
<keyword evidence="2" id="KW-1185">Reference proteome</keyword>
<evidence type="ECO:0000313" key="1">
    <source>
        <dbReference type="EMBL" id="KAI3757353.1"/>
    </source>
</evidence>
<reference evidence="1 2" key="2">
    <citation type="journal article" date="2022" name="Mol. Ecol. Resour.">
        <title>The genomes of chicory, endive, great burdock and yacon provide insights into Asteraceae paleo-polyploidization history and plant inulin production.</title>
        <authorList>
            <person name="Fan W."/>
            <person name="Wang S."/>
            <person name="Wang H."/>
            <person name="Wang A."/>
            <person name="Jiang F."/>
            <person name="Liu H."/>
            <person name="Zhao H."/>
            <person name="Xu D."/>
            <person name="Zhang Y."/>
        </authorList>
    </citation>
    <scope>NUCLEOTIDE SEQUENCE [LARGE SCALE GENOMIC DNA]</scope>
    <source>
        <strain evidence="2">cv. Niubang</strain>
    </source>
</reference>
<reference evidence="2" key="1">
    <citation type="journal article" date="2022" name="Mol. Ecol. Resour.">
        <title>The genomes of chicory, endive, great burdock and yacon provide insights into Asteraceae palaeo-polyploidization history and plant inulin production.</title>
        <authorList>
            <person name="Fan W."/>
            <person name="Wang S."/>
            <person name="Wang H."/>
            <person name="Wang A."/>
            <person name="Jiang F."/>
            <person name="Liu H."/>
            <person name="Zhao H."/>
            <person name="Xu D."/>
            <person name="Zhang Y."/>
        </authorList>
    </citation>
    <scope>NUCLEOTIDE SEQUENCE [LARGE SCALE GENOMIC DNA]</scope>
    <source>
        <strain evidence="2">cv. Niubang</strain>
    </source>
</reference>
<organism evidence="1 2">
    <name type="scientific">Arctium lappa</name>
    <name type="common">Greater burdock</name>
    <name type="synonym">Lappa major</name>
    <dbReference type="NCBI Taxonomy" id="4217"/>
    <lineage>
        <taxon>Eukaryota</taxon>
        <taxon>Viridiplantae</taxon>
        <taxon>Streptophyta</taxon>
        <taxon>Embryophyta</taxon>
        <taxon>Tracheophyta</taxon>
        <taxon>Spermatophyta</taxon>
        <taxon>Magnoliopsida</taxon>
        <taxon>eudicotyledons</taxon>
        <taxon>Gunneridae</taxon>
        <taxon>Pentapetalae</taxon>
        <taxon>asterids</taxon>
        <taxon>campanulids</taxon>
        <taxon>Asterales</taxon>
        <taxon>Asteraceae</taxon>
        <taxon>Carduoideae</taxon>
        <taxon>Cardueae</taxon>
        <taxon>Arctiinae</taxon>
        <taxon>Arctium</taxon>
    </lineage>
</organism>
<gene>
    <name evidence="1" type="ORF">L6452_04889</name>
</gene>
<comment type="caution">
    <text evidence="1">The sequence shown here is derived from an EMBL/GenBank/DDBJ whole genome shotgun (WGS) entry which is preliminary data.</text>
</comment>
<accession>A0ACB9EFG6</accession>
<dbReference type="EMBL" id="CM042048">
    <property type="protein sequence ID" value="KAI3757353.1"/>
    <property type="molecule type" value="Genomic_DNA"/>
</dbReference>
<protein>
    <submittedName>
        <fullName evidence="1">Uncharacterized protein</fullName>
    </submittedName>
</protein>
<name>A0ACB9EFG6_ARCLA</name>
<evidence type="ECO:0000313" key="2">
    <source>
        <dbReference type="Proteomes" id="UP001055879"/>
    </source>
</evidence>